<evidence type="ECO:0000256" key="3">
    <source>
        <dbReference type="ARBA" id="ARBA00022989"/>
    </source>
</evidence>
<evidence type="ECO:0000313" key="8">
    <source>
        <dbReference type="Proteomes" id="UP000838412"/>
    </source>
</evidence>
<keyword evidence="8" id="KW-1185">Reference proteome</keyword>
<dbReference type="InterPro" id="IPR006634">
    <property type="entry name" value="TLC-dom"/>
</dbReference>
<keyword evidence="2 5" id="KW-0812">Transmembrane</keyword>
<dbReference type="GO" id="GO:0016020">
    <property type="term" value="C:membrane"/>
    <property type="evidence" value="ECO:0007669"/>
    <property type="project" value="UniProtKB-SubCell"/>
</dbReference>
<dbReference type="AlphaFoldDB" id="A0A8J9Z573"/>
<dbReference type="PANTHER" id="PTHR13439">
    <property type="entry name" value="CT120 PROTEIN"/>
    <property type="match status" value="1"/>
</dbReference>
<evidence type="ECO:0000256" key="5">
    <source>
        <dbReference type="SAM" id="Phobius"/>
    </source>
</evidence>
<feature type="transmembrane region" description="Helical" evidence="5">
    <location>
        <begin position="68"/>
        <end position="90"/>
    </location>
</feature>
<evidence type="ECO:0000259" key="6">
    <source>
        <dbReference type="Pfam" id="PF03798"/>
    </source>
</evidence>
<evidence type="ECO:0000256" key="2">
    <source>
        <dbReference type="ARBA" id="ARBA00022692"/>
    </source>
</evidence>
<dbReference type="EMBL" id="OV696701">
    <property type="protein sequence ID" value="CAH1247398.1"/>
    <property type="molecule type" value="Genomic_DNA"/>
</dbReference>
<dbReference type="GO" id="GO:0005783">
    <property type="term" value="C:endoplasmic reticulum"/>
    <property type="evidence" value="ECO:0007669"/>
    <property type="project" value="TreeGrafter"/>
</dbReference>
<reference evidence="7" key="1">
    <citation type="submission" date="2022-01" db="EMBL/GenBank/DDBJ databases">
        <authorList>
            <person name="Braso-Vives M."/>
        </authorList>
    </citation>
    <scope>NUCLEOTIDE SEQUENCE</scope>
</reference>
<keyword evidence="3 5" id="KW-1133">Transmembrane helix</keyword>
<dbReference type="Pfam" id="PF03798">
    <property type="entry name" value="TRAM_LAG1_CLN8"/>
    <property type="match status" value="1"/>
</dbReference>
<accession>A0A8J9Z573</accession>
<sequence>MMIRHRHLATKVVLLHHTIGMVCQPGGIFGTSVPWLLVTWLLFELSGPFVHLRLLLNLLGEKKNRLYTINSVVMAPVFFFCRVAIIPFYWGYVYHFYAQGSFPDIDRPLYYVMLYGRVFFDTLNVFWFCKMTRYFVRKLILPKANHQEPTQI</sequence>
<name>A0A8J9Z573_BRALA</name>
<protein>
    <submittedName>
        <fullName evidence="7">FAM57A protein</fullName>
    </submittedName>
</protein>
<dbReference type="InterPro" id="IPR050846">
    <property type="entry name" value="TLCD"/>
</dbReference>
<dbReference type="PANTHER" id="PTHR13439:SF0">
    <property type="entry name" value="TOPOISOMERASE I DAMAGE AFFECTED PROTEIN 4"/>
    <property type="match status" value="1"/>
</dbReference>
<dbReference type="GO" id="GO:0055088">
    <property type="term" value="P:lipid homeostasis"/>
    <property type="evidence" value="ECO:0007669"/>
    <property type="project" value="TreeGrafter"/>
</dbReference>
<gene>
    <name evidence="7" type="primary">FAM57A</name>
    <name evidence="7" type="ORF">BLAG_LOCUS9078</name>
</gene>
<evidence type="ECO:0000256" key="1">
    <source>
        <dbReference type="ARBA" id="ARBA00004141"/>
    </source>
</evidence>
<feature type="transmembrane region" description="Helical" evidence="5">
    <location>
        <begin position="110"/>
        <end position="129"/>
    </location>
</feature>
<organism evidence="7 8">
    <name type="scientific">Branchiostoma lanceolatum</name>
    <name type="common">Common lancelet</name>
    <name type="synonym">Amphioxus lanceolatum</name>
    <dbReference type="NCBI Taxonomy" id="7740"/>
    <lineage>
        <taxon>Eukaryota</taxon>
        <taxon>Metazoa</taxon>
        <taxon>Chordata</taxon>
        <taxon>Cephalochordata</taxon>
        <taxon>Leptocardii</taxon>
        <taxon>Amphioxiformes</taxon>
        <taxon>Branchiostomatidae</taxon>
        <taxon>Branchiostoma</taxon>
    </lineage>
</organism>
<proteinExistence type="predicted"/>
<feature type="transmembrane region" description="Helical" evidence="5">
    <location>
        <begin position="35"/>
        <end position="56"/>
    </location>
</feature>
<dbReference type="OrthoDB" id="10266980at2759"/>
<evidence type="ECO:0000313" key="7">
    <source>
        <dbReference type="EMBL" id="CAH1247398.1"/>
    </source>
</evidence>
<feature type="transmembrane region" description="Helical" evidence="5">
    <location>
        <begin position="12"/>
        <end position="29"/>
    </location>
</feature>
<feature type="domain" description="TLC" evidence="6">
    <location>
        <begin position="11"/>
        <end position="133"/>
    </location>
</feature>
<dbReference type="Proteomes" id="UP000838412">
    <property type="component" value="Chromosome 16"/>
</dbReference>
<evidence type="ECO:0000256" key="4">
    <source>
        <dbReference type="ARBA" id="ARBA00023136"/>
    </source>
</evidence>
<comment type="subcellular location">
    <subcellularLocation>
        <location evidence="1">Membrane</location>
        <topology evidence="1">Multi-pass membrane protein</topology>
    </subcellularLocation>
</comment>
<keyword evidence="4 5" id="KW-0472">Membrane</keyword>